<dbReference type="Proteomes" id="UP000231987">
    <property type="component" value="Unassembled WGS sequence"/>
</dbReference>
<dbReference type="PANTHER" id="PTHR45339:SF1">
    <property type="entry name" value="HYBRID SIGNAL TRANSDUCTION HISTIDINE KINASE J"/>
    <property type="match status" value="1"/>
</dbReference>
<feature type="domain" description="Response regulatory" evidence="4">
    <location>
        <begin position="73"/>
        <end position="127"/>
    </location>
</feature>
<dbReference type="InterPro" id="IPR011006">
    <property type="entry name" value="CheY-like_superfamily"/>
</dbReference>
<evidence type="ECO:0000256" key="2">
    <source>
        <dbReference type="ARBA" id="ARBA00023012"/>
    </source>
</evidence>
<dbReference type="PANTHER" id="PTHR45339">
    <property type="entry name" value="HYBRID SIGNAL TRANSDUCTION HISTIDINE KINASE J"/>
    <property type="match status" value="1"/>
</dbReference>
<dbReference type="PROSITE" id="PS50110">
    <property type="entry name" value="RESPONSE_REGULATORY"/>
    <property type="match status" value="1"/>
</dbReference>
<dbReference type="GO" id="GO:0000160">
    <property type="term" value="P:phosphorelay signal transduction system"/>
    <property type="evidence" value="ECO:0007669"/>
    <property type="project" value="UniProtKB-KW"/>
</dbReference>
<organism evidence="5 6">
    <name type="scientific">Rhizobium meliloti</name>
    <name type="common">Ensifer meliloti</name>
    <name type="synonym">Sinorhizobium meliloti</name>
    <dbReference type="NCBI Taxonomy" id="382"/>
    <lineage>
        <taxon>Bacteria</taxon>
        <taxon>Pseudomonadati</taxon>
        <taxon>Pseudomonadota</taxon>
        <taxon>Alphaproteobacteria</taxon>
        <taxon>Hyphomicrobiales</taxon>
        <taxon>Rhizobiaceae</taxon>
        <taxon>Sinorhizobium/Ensifer group</taxon>
        <taxon>Sinorhizobium</taxon>
    </lineage>
</organism>
<evidence type="ECO:0000256" key="1">
    <source>
        <dbReference type="ARBA" id="ARBA00022553"/>
    </source>
</evidence>
<feature type="modified residue" description="4-aspartylphosphate" evidence="3">
    <location>
        <position position="123"/>
    </location>
</feature>
<dbReference type="Gene3D" id="3.40.50.2300">
    <property type="match status" value="1"/>
</dbReference>
<dbReference type="SUPFAM" id="SSF52172">
    <property type="entry name" value="CheY-like"/>
    <property type="match status" value="1"/>
</dbReference>
<comment type="caution">
    <text evidence="5">The sequence shown here is derived from an EMBL/GenBank/DDBJ whole genome shotgun (WGS) entry which is preliminary data.</text>
</comment>
<keyword evidence="1 3" id="KW-0597">Phosphoprotein</keyword>
<accession>A0A2J0YSU6</accession>
<dbReference type="Pfam" id="PF00072">
    <property type="entry name" value="Response_reg"/>
    <property type="match status" value="1"/>
</dbReference>
<keyword evidence="2" id="KW-0902">Two-component regulatory system</keyword>
<evidence type="ECO:0000313" key="6">
    <source>
        <dbReference type="Proteomes" id="UP000231987"/>
    </source>
</evidence>
<dbReference type="InterPro" id="IPR001789">
    <property type="entry name" value="Sig_transdc_resp-reg_receiver"/>
</dbReference>
<reference evidence="5 6" key="1">
    <citation type="submission" date="2017-06" db="EMBL/GenBank/DDBJ databases">
        <title>Ensifer strains isolated from leguminous trees and herbs display diverse denitrification phenotypes with some acting as strong N2O sinks.</title>
        <authorList>
            <person name="Woliy K."/>
            <person name="Mania D."/>
            <person name="Bakken L.R."/>
            <person name="Frostegard A."/>
        </authorList>
    </citation>
    <scope>NUCLEOTIDE SEQUENCE [LARGE SCALE GENOMIC DNA]</scope>
    <source>
        <strain evidence="5 6">AC50a</strain>
    </source>
</reference>
<evidence type="ECO:0000256" key="3">
    <source>
        <dbReference type="PROSITE-ProRule" id="PRU00169"/>
    </source>
</evidence>
<dbReference type="RefSeq" id="WP_157813821.1">
    <property type="nucleotide sequence ID" value="NZ_NJGD01000164.1"/>
</dbReference>
<sequence>MPSIVIQTSRALSKEDHTALQEFTSAMVVKGEMSSERVMDEVSLFLHSLERKSPEVAETKPASNGEKNLNGHKIMLVDDDLRNTFALSKALQGLDLEVVIADNGQSALDRLEEESGIELVLMDVMMP</sequence>
<proteinExistence type="predicted"/>
<dbReference type="EMBL" id="NJGD01000164">
    <property type="protein sequence ID" value="PJR06194.1"/>
    <property type="molecule type" value="Genomic_DNA"/>
</dbReference>
<evidence type="ECO:0000313" key="5">
    <source>
        <dbReference type="EMBL" id="PJR06194.1"/>
    </source>
</evidence>
<protein>
    <recommendedName>
        <fullName evidence="4">Response regulatory domain-containing protein</fullName>
    </recommendedName>
</protein>
<name>A0A2J0YSU6_RHIML</name>
<dbReference type="AlphaFoldDB" id="A0A2J0YSU6"/>
<feature type="non-terminal residue" evidence="5">
    <location>
        <position position="127"/>
    </location>
</feature>
<evidence type="ECO:0000259" key="4">
    <source>
        <dbReference type="PROSITE" id="PS50110"/>
    </source>
</evidence>
<gene>
    <name evidence="5" type="ORF">CEJ86_33780</name>
</gene>